<evidence type="ECO:0000256" key="5">
    <source>
        <dbReference type="ARBA" id="ARBA00024867"/>
    </source>
</evidence>
<evidence type="ECO:0000256" key="4">
    <source>
        <dbReference type="ARBA" id="ARBA00023163"/>
    </source>
</evidence>
<dbReference type="InterPro" id="IPR009057">
    <property type="entry name" value="Homeodomain-like_sf"/>
</dbReference>
<accession>A0A1C7IBQ9</accession>
<dbReference type="SMART" id="SM00342">
    <property type="entry name" value="HTH_ARAC"/>
    <property type="match status" value="1"/>
</dbReference>
<feature type="domain" description="Response regulatory" evidence="8">
    <location>
        <begin position="4"/>
        <end position="121"/>
    </location>
</feature>
<dbReference type="KEGG" id="byl:A4V09_15815"/>
<protein>
    <recommendedName>
        <fullName evidence="1">Stage 0 sporulation protein A homolog</fullName>
    </recommendedName>
</protein>
<dbReference type="PANTHER" id="PTHR43280:SF28">
    <property type="entry name" value="HTH-TYPE TRANSCRIPTIONAL ACTIVATOR RHAS"/>
    <property type="match status" value="1"/>
</dbReference>
<dbReference type="Gene3D" id="3.40.50.2300">
    <property type="match status" value="1"/>
</dbReference>
<dbReference type="AlphaFoldDB" id="A0A1C7IBQ9"/>
<dbReference type="Pfam" id="PF00072">
    <property type="entry name" value="Response_reg"/>
    <property type="match status" value="1"/>
</dbReference>
<dbReference type="Gene3D" id="1.10.10.60">
    <property type="entry name" value="Homeodomain-like"/>
    <property type="match status" value="2"/>
</dbReference>
<dbReference type="InterPro" id="IPR001789">
    <property type="entry name" value="Sig_transdc_resp-reg_receiver"/>
</dbReference>
<dbReference type="Proteomes" id="UP000092574">
    <property type="component" value="Chromosome"/>
</dbReference>
<evidence type="ECO:0000313" key="9">
    <source>
        <dbReference type="EMBL" id="ANU77097.1"/>
    </source>
</evidence>
<evidence type="ECO:0000259" key="7">
    <source>
        <dbReference type="PROSITE" id="PS01124"/>
    </source>
</evidence>
<dbReference type="STRING" id="1796616.A4V09_15815"/>
<keyword evidence="6" id="KW-0597">Phosphoprotein</keyword>
<dbReference type="EMBL" id="CP015405">
    <property type="protein sequence ID" value="ANU77097.1"/>
    <property type="molecule type" value="Genomic_DNA"/>
</dbReference>
<dbReference type="SUPFAM" id="SSF52172">
    <property type="entry name" value="CheY-like"/>
    <property type="match status" value="1"/>
</dbReference>
<organism evidence="9 10">
    <name type="scientific">Blautia pseudococcoides</name>
    <dbReference type="NCBI Taxonomy" id="1796616"/>
    <lineage>
        <taxon>Bacteria</taxon>
        <taxon>Bacillati</taxon>
        <taxon>Bacillota</taxon>
        <taxon>Clostridia</taxon>
        <taxon>Lachnospirales</taxon>
        <taxon>Lachnospiraceae</taxon>
        <taxon>Blautia</taxon>
    </lineage>
</organism>
<dbReference type="InterPro" id="IPR020449">
    <property type="entry name" value="Tscrpt_reg_AraC-type_HTH"/>
</dbReference>
<keyword evidence="2" id="KW-0805">Transcription regulation</keyword>
<dbReference type="SUPFAM" id="SSF46689">
    <property type="entry name" value="Homeodomain-like"/>
    <property type="match status" value="2"/>
</dbReference>
<evidence type="ECO:0000256" key="1">
    <source>
        <dbReference type="ARBA" id="ARBA00018672"/>
    </source>
</evidence>
<evidence type="ECO:0000313" key="10">
    <source>
        <dbReference type="Proteomes" id="UP000092574"/>
    </source>
</evidence>
<comment type="function">
    <text evidence="5">May play the central regulatory role in sporulation. It may be an element of the effector pathway responsible for the activation of sporulation genes in response to nutritional stress. Spo0A may act in concert with spo0H (a sigma factor) to control the expression of some genes that are critical to the sporulation process.</text>
</comment>
<gene>
    <name evidence="9" type="ORF">A4V09_15815</name>
</gene>
<keyword evidence="10" id="KW-1185">Reference proteome</keyword>
<dbReference type="Pfam" id="PF12833">
    <property type="entry name" value="HTH_18"/>
    <property type="match status" value="1"/>
</dbReference>
<dbReference type="PROSITE" id="PS00041">
    <property type="entry name" value="HTH_ARAC_FAMILY_1"/>
    <property type="match status" value="1"/>
</dbReference>
<sequence length="540" mass="62057">MNRNLLIADDEELIRKGLIARLSYLGFEFGQIMEAESGSEALEAVSQNAISIVITDIKMPDMDGLAFIREAKKRSPHLRFMVLSGYAEFEYAKTALSLGASAYLLKPLSNKDLKEELDKLLMQVEVDTRIRRDITSRKKLEEENIAYTLEKEVNALLHEPAEETSATDKYPAFYQKISPAPGKRLLLGIINIEEKSCENHFSKGDTELIRFAVKNVFDEISSPGKVLLVNSIIHKHQMYAVFEGSSSESSVLRREVEQFFLEMRTVLEKQMGIYLTMGTSSQTRRFSAGMLGEAESALRQRTIYGDGNLYFYEDNTVFSGKSFPASELYFLEQYLVQGNINGIHKLLSELFSEGMLLNCGVSYIRILWVRILNLLLKYYEPEIRQYIGVEDLLHNFRVLDELCLPEKTHRYISEIVTDCISKRGMQDASSKDKILLAAQYIKKHYNENLAINSLAELYNMSPNYFSSVFKKELNQSAVNYITEVRMEKAREYLKDTDLSVIEIAERVGYEDSQYFFRVFKRTAGVTPLQFRQQHRLNMSM</sequence>
<proteinExistence type="predicted"/>
<dbReference type="SMART" id="SM00448">
    <property type="entry name" value="REC"/>
    <property type="match status" value="1"/>
</dbReference>
<dbReference type="InterPro" id="IPR011006">
    <property type="entry name" value="CheY-like_superfamily"/>
</dbReference>
<evidence type="ECO:0000256" key="3">
    <source>
        <dbReference type="ARBA" id="ARBA00023125"/>
    </source>
</evidence>
<dbReference type="PROSITE" id="PS50110">
    <property type="entry name" value="RESPONSE_REGULATORY"/>
    <property type="match status" value="1"/>
</dbReference>
<reference evidence="9" key="1">
    <citation type="submission" date="2017-04" db="EMBL/GenBank/DDBJ databases">
        <title>Complete Genome Sequences of Twelve Strains of a Stable Defined Moderately Diverse Mouse Microbiota 2 (sDMDMm2).</title>
        <authorList>
            <person name="Uchimura Y."/>
            <person name="Wyss M."/>
            <person name="Brugiroux S."/>
            <person name="Limenitakis J.P."/>
            <person name="Stecher B."/>
            <person name="McCoy K.D."/>
            <person name="Macpherson A.J."/>
        </authorList>
    </citation>
    <scope>NUCLEOTIDE SEQUENCE</scope>
    <source>
        <strain evidence="9">YL58</strain>
    </source>
</reference>
<dbReference type="PANTHER" id="PTHR43280">
    <property type="entry name" value="ARAC-FAMILY TRANSCRIPTIONAL REGULATOR"/>
    <property type="match status" value="1"/>
</dbReference>
<keyword evidence="3 9" id="KW-0238">DNA-binding</keyword>
<dbReference type="OrthoDB" id="9794370at2"/>
<dbReference type="GO" id="GO:0000160">
    <property type="term" value="P:phosphorelay signal transduction system"/>
    <property type="evidence" value="ECO:0007669"/>
    <property type="project" value="InterPro"/>
</dbReference>
<evidence type="ECO:0000256" key="6">
    <source>
        <dbReference type="PROSITE-ProRule" id="PRU00169"/>
    </source>
</evidence>
<evidence type="ECO:0000259" key="8">
    <source>
        <dbReference type="PROSITE" id="PS50110"/>
    </source>
</evidence>
<keyword evidence="4" id="KW-0804">Transcription</keyword>
<dbReference type="RefSeq" id="WP_065543228.1">
    <property type="nucleotide sequence ID" value="NZ_CP015405.2"/>
</dbReference>
<dbReference type="PROSITE" id="PS01124">
    <property type="entry name" value="HTH_ARAC_FAMILY_2"/>
    <property type="match status" value="1"/>
</dbReference>
<name>A0A1C7IBQ9_9FIRM</name>
<dbReference type="InterPro" id="IPR018060">
    <property type="entry name" value="HTH_AraC"/>
</dbReference>
<dbReference type="InterPro" id="IPR018062">
    <property type="entry name" value="HTH_AraC-typ_CS"/>
</dbReference>
<dbReference type="GO" id="GO:0003700">
    <property type="term" value="F:DNA-binding transcription factor activity"/>
    <property type="evidence" value="ECO:0007669"/>
    <property type="project" value="InterPro"/>
</dbReference>
<dbReference type="CDD" id="cd17536">
    <property type="entry name" value="REC_YesN-like"/>
    <property type="match status" value="1"/>
</dbReference>
<feature type="domain" description="HTH araC/xylS-type" evidence="7">
    <location>
        <begin position="435"/>
        <end position="533"/>
    </location>
</feature>
<dbReference type="GO" id="GO:0043565">
    <property type="term" value="F:sequence-specific DNA binding"/>
    <property type="evidence" value="ECO:0007669"/>
    <property type="project" value="InterPro"/>
</dbReference>
<evidence type="ECO:0000256" key="2">
    <source>
        <dbReference type="ARBA" id="ARBA00023015"/>
    </source>
</evidence>
<dbReference type="PRINTS" id="PR00032">
    <property type="entry name" value="HTHARAC"/>
</dbReference>
<feature type="modified residue" description="4-aspartylphosphate" evidence="6">
    <location>
        <position position="56"/>
    </location>
</feature>